<dbReference type="GO" id="GO:0019391">
    <property type="term" value="P:glucuronoside catabolic process"/>
    <property type="evidence" value="ECO:0007669"/>
    <property type="project" value="TreeGrafter"/>
</dbReference>
<organism evidence="9">
    <name type="scientific">Bifidobacterium fermentum</name>
    <dbReference type="NCBI Taxonomy" id="3059035"/>
    <lineage>
        <taxon>Bacteria</taxon>
        <taxon>Bacillati</taxon>
        <taxon>Actinomycetota</taxon>
        <taxon>Actinomycetes</taxon>
        <taxon>Bifidobacteriales</taxon>
        <taxon>Bifidobacteriaceae</taxon>
        <taxon>Bifidobacterium</taxon>
    </lineage>
</organism>
<feature type="domain" description="Glycosyl hydrolases family 2 sugar binding" evidence="8">
    <location>
        <begin position="43"/>
        <end position="145"/>
    </location>
</feature>
<dbReference type="Pfam" id="PF02836">
    <property type="entry name" value="Glyco_hydro_2_C"/>
    <property type="match status" value="1"/>
</dbReference>
<protein>
    <recommendedName>
        <fullName evidence="3">Beta-glucuronidase</fullName>
        <ecNumber evidence="2">3.2.1.31</ecNumber>
    </recommendedName>
</protein>
<dbReference type="Pfam" id="PF02837">
    <property type="entry name" value="Glyco_hydro_2_N"/>
    <property type="match status" value="1"/>
</dbReference>
<dbReference type="InterPro" id="IPR036156">
    <property type="entry name" value="Beta-gal/glucu_dom_sf"/>
</dbReference>
<dbReference type="SUPFAM" id="SSF49785">
    <property type="entry name" value="Galactose-binding domain-like"/>
    <property type="match status" value="1"/>
</dbReference>
<dbReference type="EMBL" id="CP129675">
    <property type="protein sequence ID" value="XDS46689.1"/>
    <property type="molecule type" value="Genomic_DNA"/>
</dbReference>
<dbReference type="Gene3D" id="3.20.20.80">
    <property type="entry name" value="Glycosidases"/>
    <property type="match status" value="1"/>
</dbReference>
<reference evidence="9" key="1">
    <citation type="submission" date="2023-07" db="EMBL/GenBank/DDBJ databases">
        <title>Bifidobacterium aquikefiriaerophilum sp. nov. and Bifidobacterium eccum sp. nov., isolated from water kefir.</title>
        <authorList>
            <person name="Breselge S."/>
            <person name="Bellassi P."/>
            <person name="Barcenilla C."/>
            <person name="Alvarez-Ordonez A."/>
            <person name="Morelli L."/>
            <person name="Cotter P.D."/>
        </authorList>
    </citation>
    <scope>NUCLEOTIDE SEQUENCE</scope>
    <source>
        <strain evidence="10">WK013_4_14</strain>
        <strain evidence="9">WK048_4_13</strain>
    </source>
</reference>
<evidence type="ECO:0000313" key="9">
    <source>
        <dbReference type="EMBL" id="XDS46689.1"/>
    </source>
</evidence>
<sequence length="578" mass="65604">MIRTFDQHHIRTTEELNGLWNMSIGEREWLTSVPGCWEQILELTTYQGSASYHRSFHIRNDAAAVRLVFKGVSHTADVYVDGEHVGHHYDAYIPFDIVLPHLDRGEHELRVDVDNSFGPDSALHIPNDYYSYGGITRGVRLEALPEAYIKNMRCTPHLNDGGWSATTEVTIANISQENTTVDLQISMAGKEATYRSLEIPGQSEKTITWDENYDEITSWSCNNPQLYQVCAQLFTDDLADDGQLIDDLIDRIGFRTVATQGRQLLLNNEPIFLLGLNGHEEYGSFGSAVPFESIVQDIQYFKDLGANAVRTSHYPNDELFLDLCEEAGILVWEENHARGLNLERMSNPNFDRQCAECNEAMVTNHSNHPSIVIWGLLNECASDTEGGRKKYEAQFSQIRSLDTSRPVTSATCQHFADICLDLGDIVSVNLYNGWYESGSTEDRLNREIEWIDSNDKPFDSATNKTAGSATDLKPIIVSEFGASGLYGFHDQFGAQKWSEERQSQILEDNLHAYLNNKNLTGLFVWQFADNRVSEEEWFLTRPRLHNNKGIVDEFRRPKLAYGTVKRMFHEYSASHCGL</sequence>
<evidence type="ECO:0000256" key="1">
    <source>
        <dbReference type="ARBA" id="ARBA00007401"/>
    </source>
</evidence>
<dbReference type="InterPro" id="IPR006103">
    <property type="entry name" value="Glyco_hydro_2_cat"/>
</dbReference>
<feature type="domain" description="Glycoside hydrolase family 2 catalytic" evidence="7">
    <location>
        <begin position="258"/>
        <end position="568"/>
    </location>
</feature>
<dbReference type="InterPro" id="IPR017853">
    <property type="entry name" value="GH"/>
</dbReference>
<dbReference type="SUPFAM" id="SSF51445">
    <property type="entry name" value="(Trans)glycosidases"/>
    <property type="match status" value="1"/>
</dbReference>
<dbReference type="PANTHER" id="PTHR10066">
    <property type="entry name" value="BETA-GLUCURONIDASE"/>
    <property type="match status" value="1"/>
</dbReference>
<dbReference type="Gene3D" id="2.60.40.10">
    <property type="entry name" value="Immunoglobulins"/>
    <property type="match status" value="1"/>
</dbReference>
<evidence type="ECO:0000259" key="8">
    <source>
        <dbReference type="Pfam" id="PF02837"/>
    </source>
</evidence>
<keyword evidence="4 9" id="KW-0378">Hydrolase</keyword>
<dbReference type="GO" id="GO:0030246">
    <property type="term" value="F:carbohydrate binding"/>
    <property type="evidence" value="ECO:0007669"/>
    <property type="project" value="TreeGrafter"/>
</dbReference>
<evidence type="ECO:0000256" key="4">
    <source>
        <dbReference type="ARBA" id="ARBA00022801"/>
    </source>
</evidence>
<evidence type="ECO:0000256" key="2">
    <source>
        <dbReference type="ARBA" id="ARBA00012761"/>
    </source>
</evidence>
<dbReference type="EMBL" id="CP129682">
    <property type="protein sequence ID" value="XDS48607.1"/>
    <property type="molecule type" value="Genomic_DNA"/>
</dbReference>
<dbReference type="Gene3D" id="2.60.120.260">
    <property type="entry name" value="Galactose-binding domain-like"/>
    <property type="match status" value="1"/>
</dbReference>
<dbReference type="GO" id="GO:0005975">
    <property type="term" value="P:carbohydrate metabolic process"/>
    <property type="evidence" value="ECO:0007669"/>
    <property type="project" value="InterPro"/>
</dbReference>
<dbReference type="PANTHER" id="PTHR10066:SF67">
    <property type="entry name" value="BETA-GLUCURONIDASE"/>
    <property type="match status" value="1"/>
</dbReference>
<dbReference type="EC" id="3.2.1.31" evidence="2"/>
<dbReference type="InterPro" id="IPR013783">
    <property type="entry name" value="Ig-like_fold"/>
</dbReference>
<dbReference type="InterPro" id="IPR006101">
    <property type="entry name" value="Glyco_hydro_2"/>
</dbReference>
<dbReference type="PRINTS" id="PR00132">
    <property type="entry name" value="GLHYDRLASE2"/>
</dbReference>
<dbReference type="InterPro" id="IPR006104">
    <property type="entry name" value="Glyco_hydro_2_N"/>
</dbReference>
<dbReference type="GO" id="GO:0004566">
    <property type="term" value="F:beta-glucuronidase activity"/>
    <property type="evidence" value="ECO:0007669"/>
    <property type="project" value="UniProtKB-EC"/>
</dbReference>
<name>A0AB39UCP0_9BIFI</name>
<dbReference type="InterPro" id="IPR008979">
    <property type="entry name" value="Galactose-bd-like_sf"/>
</dbReference>
<dbReference type="InterPro" id="IPR006102">
    <property type="entry name" value="Ig-like_GH2"/>
</dbReference>
<dbReference type="AlphaFoldDB" id="A0AB39UCP0"/>
<keyword evidence="5" id="KW-0326">Glycosidase</keyword>
<feature type="domain" description="Glycoside hydrolase family 2 immunoglobulin-like beta-sandwich" evidence="6">
    <location>
        <begin position="147"/>
        <end position="255"/>
    </location>
</feature>
<evidence type="ECO:0000256" key="3">
    <source>
        <dbReference type="ARBA" id="ARBA00016205"/>
    </source>
</evidence>
<gene>
    <name evidence="10" type="ORF">QN216_09850</name>
    <name evidence="9" type="ORF">QN217_00620</name>
</gene>
<dbReference type="SUPFAM" id="SSF49303">
    <property type="entry name" value="beta-Galactosidase/glucuronidase domain"/>
    <property type="match status" value="1"/>
</dbReference>
<evidence type="ECO:0000313" key="10">
    <source>
        <dbReference type="EMBL" id="XDS48607.1"/>
    </source>
</evidence>
<dbReference type="RefSeq" id="WP_369342739.1">
    <property type="nucleotide sequence ID" value="NZ_CP129675.1"/>
</dbReference>
<evidence type="ECO:0000259" key="6">
    <source>
        <dbReference type="Pfam" id="PF00703"/>
    </source>
</evidence>
<accession>A0AB39UCP0</accession>
<evidence type="ECO:0000259" key="7">
    <source>
        <dbReference type="Pfam" id="PF02836"/>
    </source>
</evidence>
<proteinExistence type="inferred from homology"/>
<comment type="similarity">
    <text evidence="1">Belongs to the glycosyl hydrolase 2 family.</text>
</comment>
<dbReference type="Pfam" id="PF00703">
    <property type="entry name" value="Glyco_hydro_2"/>
    <property type="match status" value="1"/>
</dbReference>
<evidence type="ECO:0000256" key="5">
    <source>
        <dbReference type="ARBA" id="ARBA00023295"/>
    </source>
</evidence>